<dbReference type="GO" id="GO:0004673">
    <property type="term" value="F:protein histidine kinase activity"/>
    <property type="evidence" value="ECO:0007669"/>
    <property type="project" value="UniProtKB-EC"/>
</dbReference>
<evidence type="ECO:0000256" key="3">
    <source>
        <dbReference type="ARBA" id="ARBA00012438"/>
    </source>
</evidence>
<evidence type="ECO:0000256" key="11">
    <source>
        <dbReference type="ARBA" id="ARBA00023012"/>
    </source>
</evidence>
<evidence type="ECO:0000256" key="9">
    <source>
        <dbReference type="ARBA" id="ARBA00022840"/>
    </source>
</evidence>
<accession>A0A2J6WRF3</accession>
<comment type="catalytic activity">
    <reaction evidence="1">
        <text>ATP + protein L-histidine = ADP + protein N-phospho-L-histidine.</text>
        <dbReference type="EC" id="2.7.13.3"/>
    </reaction>
</comment>
<dbReference type="Pfam" id="PF02518">
    <property type="entry name" value="HATPase_c"/>
    <property type="match status" value="1"/>
</dbReference>
<dbReference type="InterPro" id="IPR004358">
    <property type="entry name" value="Sig_transdc_His_kin-like_C"/>
</dbReference>
<keyword evidence="5" id="KW-0808">Transferase</keyword>
<dbReference type="InterPro" id="IPR029151">
    <property type="entry name" value="Sensor-like_sf"/>
</dbReference>
<protein>
    <recommendedName>
        <fullName evidence="3">histidine kinase</fullName>
        <ecNumber evidence="3">2.7.13.3</ecNumber>
    </recommendedName>
</protein>
<evidence type="ECO:0000259" key="14">
    <source>
        <dbReference type="PROSITE" id="PS50109"/>
    </source>
</evidence>
<dbReference type="InterPro" id="IPR005467">
    <property type="entry name" value="His_kinase_dom"/>
</dbReference>
<evidence type="ECO:0000256" key="1">
    <source>
        <dbReference type="ARBA" id="ARBA00000085"/>
    </source>
</evidence>
<keyword evidence="9" id="KW-0067">ATP-binding</keyword>
<dbReference type="GO" id="GO:0000160">
    <property type="term" value="P:phosphorelay signal transduction system"/>
    <property type="evidence" value="ECO:0007669"/>
    <property type="project" value="UniProtKB-KW"/>
</dbReference>
<dbReference type="GO" id="GO:0005886">
    <property type="term" value="C:plasma membrane"/>
    <property type="evidence" value="ECO:0007669"/>
    <property type="project" value="UniProtKB-SubCell"/>
</dbReference>
<keyword evidence="10 13" id="KW-1133">Transmembrane helix</keyword>
<evidence type="ECO:0000313" key="16">
    <source>
        <dbReference type="Proteomes" id="UP000242881"/>
    </source>
</evidence>
<dbReference type="Gene3D" id="3.30.565.10">
    <property type="entry name" value="Histidine kinase-like ATPase, C-terminal domain"/>
    <property type="match status" value="1"/>
</dbReference>
<keyword evidence="6 13" id="KW-0812">Transmembrane</keyword>
<dbReference type="Proteomes" id="UP000242881">
    <property type="component" value="Unassembled WGS sequence"/>
</dbReference>
<keyword evidence="8" id="KW-0418">Kinase</keyword>
<dbReference type="Pfam" id="PF02743">
    <property type="entry name" value="dCache_1"/>
    <property type="match status" value="1"/>
</dbReference>
<dbReference type="CDD" id="cd18773">
    <property type="entry name" value="PDC1_HK_sensor"/>
    <property type="match status" value="1"/>
</dbReference>
<sequence>MKKRSFRKTIIFSNFFLLVLLFVLLYIISSFTIRKSLLNSVGQLRYSEANLVANNIDNFIISNQRILKEISMIIKDLDGSPENIQNTLNNFKAYLINFDNGIFVFNPKGELLAEVPFINKKRIGQSFAFREYFVATVSTRKPYVSKPYFSSKTNLYSIMFTFPIIEGEKIKFVVGGSINIQSFTNPIGALQNHKIGKNGYYYIYAKDRTFIFHPDNSRIAKDDVPKGVNRLFDAALNGFEGFGETVNSKGYRYLATFIRIKSTDWILGGNYPINEALQPYDEMRKNIILSFVILFVIVIIGSFFVFKYFNRPFQYLLDVVSSIDIEKEGIKQIVMDDRFSYLEIDSVVDKINNLLDKIVLYQNRIVEIAQNEAISLIAGGVFHDISNSLTAANTRLYLLKKYKDNDPNTKKILLELEDIMNNITGLSKKLLDLSSTTVGNKKLINIRDLIEGVTKICNCDKHAVKIDIESTNEPWLVYGDEISLLQAFQNIILNAVQATTDKSRPIEIKISNFDNKMSMLSEIPKKRYLKISIKNYGEEIKEENLKKIFEPYFTTKPGGYGIGLTVAKKIIIEHEGYIFVNSRKDEGTEFIIYLPYYAEKTLEEAKSIKN</sequence>
<keyword evidence="7" id="KW-0547">Nucleotide-binding</keyword>
<dbReference type="InterPro" id="IPR033479">
    <property type="entry name" value="dCache_1"/>
</dbReference>
<dbReference type="AlphaFoldDB" id="A0A2J6WRF3"/>
<keyword evidence="12 13" id="KW-0472">Membrane</keyword>
<dbReference type="SMART" id="SM00387">
    <property type="entry name" value="HATPase_c"/>
    <property type="match status" value="1"/>
</dbReference>
<evidence type="ECO:0000313" key="15">
    <source>
        <dbReference type="EMBL" id="PMP72829.1"/>
    </source>
</evidence>
<keyword evidence="4" id="KW-1003">Cell membrane</keyword>
<name>A0A2J6WRF3_9BACT</name>
<dbReference type="Gene3D" id="3.30.450.20">
    <property type="entry name" value="PAS domain"/>
    <property type="match status" value="1"/>
</dbReference>
<dbReference type="PANTHER" id="PTHR43065:SF46">
    <property type="entry name" value="C4-DICARBOXYLATE TRANSPORT SENSOR PROTEIN DCTB"/>
    <property type="match status" value="1"/>
</dbReference>
<evidence type="ECO:0000256" key="12">
    <source>
        <dbReference type="ARBA" id="ARBA00023136"/>
    </source>
</evidence>
<evidence type="ECO:0000256" key="6">
    <source>
        <dbReference type="ARBA" id="ARBA00022692"/>
    </source>
</evidence>
<feature type="transmembrane region" description="Helical" evidence="13">
    <location>
        <begin position="287"/>
        <end position="306"/>
    </location>
</feature>
<evidence type="ECO:0000256" key="13">
    <source>
        <dbReference type="SAM" id="Phobius"/>
    </source>
</evidence>
<evidence type="ECO:0000256" key="10">
    <source>
        <dbReference type="ARBA" id="ARBA00022989"/>
    </source>
</evidence>
<gene>
    <name evidence="15" type="ORF">C0187_00915</name>
</gene>
<dbReference type="PANTHER" id="PTHR43065">
    <property type="entry name" value="SENSOR HISTIDINE KINASE"/>
    <property type="match status" value="1"/>
</dbReference>
<evidence type="ECO:0000256" key="5">
    <source>
        <dbReference type="ARBA" id="ARBA00022679"/>
    </source>
</evidence>
<feature type="domain" description="Histidine kinase" evidence="14">
    <location>
        <begin position="380"/>
        <end position="598"/>
    </location>
</feature>
<dbReference type="InterPro" id="IPR003594">
    <property type="entry name" value="HATPase_dom"/>
</dbReference>
<reference evidence="15 16" key="1">
    <citation type="submission" date="2018-01" db="EMBL/GenBank/DDBJ databases">
        <title>Metagenomic assembled genomes from two thermal pools in the Uzon Caldera, Kamchatka, Russia.</title>
        <authorList>
            <person name="Wilkins L."/>
            <person name="Ettinger C."/>
        </authorList>
    </citation>
    <scope>NUCLEOTIDE SEQUENCE [LARGE SCALE GENOMIC DNA]</scope>
    <source>
        <strain evidence="15">ZAV-05</strain>
    </source>
</reference>
<dbReference type="PRINTS" id="PR00344">
    <property type="entry name" value="BCTRLSENSOR"/>
</dbReference>
<evidence type="ECO:0000256" key="4">
    <source>
        <dbReference type="ARBA" id="ARBA00022475"/>
    </source>
</evidence>
<dbReference type="PROSITE" id="PS50109">
    <property type="entry name" value="HIS_KIN"/>
    <property type="match status" value="1"/>
</dbReference>
<dbReference type="GO" id="GO:0005524">
    <property type="term" value="F:ATP binding"/>
    <property type="evidence" value="ECO:0007669"/>
    <property type="project" value="UniProtKB-KW"/>
</dbReference>
<proteinExistence type="predicted"/>
<dbReference type="SUPFAM" id="SSF55874">
    <property type="entry name" value="ATPase domain of HSP90 chaperone/DNA topoisomerase II/histidine kinase"/>
    <property type="match status" value="1"/>
</dbReference>
<dbReference type="SUPFAM" id="SSF103190">
    <property type="entry name" value="Sensory domain-like"/>
    <property type="match status" value="1"/>
</dbReference>
<evidence type="ECO:0000256" key="8">
    <source>
        <dbReference type="ARBA" id="ARBA00022777"/>
    </source>
</evidence>
<organism evidence="15 16">
    <name type="scientific">Calditerrivibrio nitroreducens</name>
    <dbReference type="NCBI Taxonomy" id="477976"/>
    <lineage>
        <taxon>Bacteria</taxon>
        <taxon>Pseudomonadati</taxon>
        <taxon>Deferribacterota</taxon>
        <taxon>Deferribacteres</taxon>
        <taxon>Deferribacterales</taxon>
        <taxon>Calditerrivibrionaceae</taxon>
    </lineage>
</organism>
<dbReference type="CDD" id="cd18774">
    <property type="entry name" value="PDC2_HK_sensor"/>
    <property type="match status" value="1"/>
</dbReference>
<keyword evidence="11" id="KW-0902">Two-component regulatory system</keyword>
<comment type="caution">
    <text evidence="15">The sequence shown here is derived from an EMBL/GenBank/DDBJ whole genome shotgun (WGS) entry which is preliminary data.</text>
</comment>
<evidence type="ECO:0000256" key="7">
    <source>
        <dbReference type="ARBA" id="ARBA00022741"/>
    </source>
</evidence>
<evidence type="ECO:0000256" key="2">
    <source>
        <dbReference type="ARBA" id="ARBA00004651"/>
    </source>
</evidence>
<comment type="subcellular location">
    <subcellularLocation>
        <location evidence="2">Cell membrane</location>
        <topology evidence="2">Multi-pass membrane protein</topology>
    </subcellularLocation>
</comment>
<dbReference type="EC" id="2.7.13.3" evidence="3"/>
<dbReference type="EMBL" id="PNIN01000016">
    <property type="protein sequence ID" value="PMP72829.1"/>
    <property type="molecule type" value="Genomic_DNA"/>
</dbReference>
<dbReference type="InterPro" id="IPR036890">
    <property type="entry name" value="HATPase_C_sf"/>
</dbReference>